<protein>
    <recommendedName>
        <fullName evidence="1">DNA (cytosine-5-)-methyltransferase</fullName>
        <ecNumber evidence="1">2.1.1.37</ecNumber>
    </recommendedName>
</protein>
<dbReference type="Pfam" id="PF00145">
    <property type="entry name" value="DNA_methylase"/>
    <property type="match status" value="1"/>
</dbReference>
<organism evidence="7 8">
    <name type="scientific">Rhodococcus baikonurensis</name>
    <dbReference type="NCBI Taxonomy" id="172041"/>
    <lineage>
        <taxon>Bacteria</taxon>
        <taxon>Bacillati</taxon>
        <taxon>Actinomycetota</taxon>
        <taxon>Actinomycetes</taxon>
        <taxon>Mycobacteriales</taxon>
        <taxon>Nocardiaceae</taxon>
        <taxon>Rhodococcus</taxon>
        <taxon>Rhodococcus erythropolis group</taxon>
    </lineage>
</organism>
<evidence type="ECO:0000313" key="7">
    <source>
        <dbReference type="EMBL" id="MFB9783866.1"/>
    </source>
</evidence>
<dbReference type="GO" id="GO:0003886">
    <property type="term" value="F:DNA (cytosine-5-)-methyltransferase activity"/>
    <property type="evidence" value="ECO:0007669"/>
    <property type="project" value="UniProtKB-EC"/>
</dbReference>
<name>A0ABV5XN05_9NOCA</name>
<dbReference type="InterPro" id="IPR001525">
    <property type="entry name" value="C5_MeTfrase"/>
</dbReference>
<dbReference type="EC" id="2.1.1.37" evidence="1"/>
<dbReference type="EMBL" id="JBHMAS010000080">
    <property type="protein sequence ID" value="MFB9783866.1"/>
    <property type="molecule type" value="Genomic_DNA"/>
</dbReference>
<dbReference type="Gene3D" id="3.40.50.150">
    <property type="entry name" value="Vaccinia Virus protein VP39"/>
    <property type="match status" value="1"/>
</dbReference>
<dbReference type="PROSITE" id="PS51679">
    <property type="entry name" value="SAM_MT_C5"/>
    <property type="match status" value="1"/>
</dbReference>
<proteinExistence type="inferred from homology"/>
<keyword evidence="5" id="KW-0680">Restriction system</keyword>
<keyword evidence="8" id="KW-1185">Reference proteome</keyword>
<sequence length="330" mass="36300">MALTASDNFAGAGGSSTGLELAGYSVVSAANHWDLAIATHQRNHPNTEHRNENLSEVDWRTFPRTNIAWFSPSCVWHARSGGHKKPPVEQELLRADAGSIDRATAFAVIAATEVHRYDAVIVENVLEFQAWTLYPWWLDGMRMLGYREQIVLLDAADVGAAQRRVRYFAVSTRDGNVDLTVTEPEQVSASTILDPNPGKIVTRKLYVSEQIEQIAEFDTPHLVTYRRNAQARRADAHPLAAITAGGNHHGIATVTDEGVRFRMLSNRECARGQGFPDAYEFVGNTKQVKKQIGNAVSVHAARWIGDRVRVALEGPAPVSVDRRALVGANS</sequence>
<dbReference type="Proteomes" id="UP001589587">
    <property type="component" value="Unassembled WGS sequence"/>
</dbReference>
<accession>A0ABV5XN05</accession>
<keyword evidence="4 6" id="KW-0949">S-adenosyl-L-methionine</keyword>
<comment type="caution">
    <text evidence="7">The sequence shown here is derived from an EMBL/GenBank/DDBJ whole genome shotgun (WGS) entry which is preliminary data.</text>
</comment>
<evidence type="ECO:0000256" key="5">
    <source>
        <dbReference type="ARBA" id="ARBA00022747"/>
    </source>
</evidence>
<evidence type="ECO:0000256" key="4">
    <source>
        <dbReference type="ARBA" id="ARBA00022691"/>
    </source>
</evidence>
<dbReference type="PANTHER" id="PTHR10629:SF52">
    <property type="entry name" value="DNA (CYTOSINE-5)-METHYLTRANSFERASE 1"/>
    <property type="match status" value="1"/>
</dbReference>
<gene>
    <name evidence="7" type="ORF">ACFFQ6_29635</name>
</gene>
<evidence type="ECO:0000313" key="8">
    <source>
        <dbReference type="Proteomes" id="UP001589587"/>
    </source>
</evidence>
<evidence type="ECO:0000256" key="2">
    <source>
        <dbReference type="ARBA" id="ARBA00022603"/>
    </source>
</evidence>
<evidence type="ECO:0000256" key="6">
    <source>
        <dbReference type="PROSITE-ProRule" id="PRU01016"/>
    </source>
</evidence>
<evidence type="ECO:0000256" key="3">
    <source>
        <dbReference type="ARBA" id="ARBA00022679"/>
    </source>
</evidence>
<comment type="similarity">
    <text evidence="6">Belongs to the class I-like SAM-binding methyltransferase superfamily. C5-methyltransferase family.</text>
</comment>
<dbReference type="SUPFAM" id="SSF53335">
    <property type="entry name" value="S-adenosyl-L-methionine-dependent methyltransferases"/>
    <property type="match status" value="1"/>
</dbReference>
<reference evidence="7 8" key="1">
    <citation type="submission" date="2024-09" db="EMBL/GenBank/DDBJ databases">
        <authorList>
            <person name="Sun Q."/>
            <person name="Mori K."/>
        </authorList>
    </citation>
    <scope>NUCLEOTIDE SEQUENCE [LARGE SCALE GENOMIC DNA]</scope>
    <source>
        <strain evidence="7 8">JCM 11411</strain>
    </source>
</reference>
<keyword evidence="2 6" id="KW-0489">Methyltransferase</keyword>
<dbReference type="InterPro" id="IPR050390">
    <property type="entry name" value="C5-Methyltransferase"/>
</dbReference>
<dbReference type="Gene3D" id="3.90.120.10">
    <property type="entry name" value="DNA Methylase, subunit A, domain 2"/>
    <property type="match status" value="1"/>
</dbReference>
<dbReference type="PANTHER" id="PTHR10629">
    <property type="entry name" value="CYTOSINE-SPECIFIC METHYLTRANSFERASE"/>
    <property type="match status" value="1"/>
</dbReference>
<dbReference type="InterPro" id="IPR029063">
    <property type="entry name" value="SAM-dependent_MTases_sf"/>
</dbReference>
<feature type="active site" evidence="6">
    <location>
        <position position="74"/>
    </location>
</feature>
<keyword evidence="3 6" id="KW-0808">Transferase</keyword>
<dbReference type="GO" id="GO:0032259">
    <property type="term" value="P:methylation"/>
    <property type="evidence" value="ECO:0007669"/>
    <property type="project" value="UniProtKB-KW"/>
</dbReference>
<evidence type="ECO:0000256" key="1">
    <source>
        <dbReference type="ARBA" id="ARBA00011975"/>
    </source>
</evidence>
<dbReference type="RefSeq" id="WP_378376405.1">
    <property type="nucleotide sequence ID" value="NZ_JBHMAS010000080.1"/>
</dbReference>